<reference evidence="1" key="1">
    <citation type="submission" date="2021-02" db="EMBL/GenBank/DDBJ databases">
        <authorList>
            <person name="Dougan E. K."/>
            <person name="Rhodes N."/>
            <person name="Thang M."/>
            <person name="Chan C."/>
        </authorList>
    </citation>
    <scope>NUCLEOTIDE SEQUENCE</scope>
</reference>
<dbReference type="EMBL" id="CAJNJA010089489">
    <property type="protein sequence ID" value="CAE7939732.1"/>
    <property type="molecule type" value="Genomic_DNA"/>
</dbReference>
<feature type="non-terminal residue" evidence="1">
    <location>
        <position position="1"/>
    </location>
</feature>
<proteinExistence type="predicted"/>
<dbReference type="OrthoDB" id="407535at2759"/>
<protein>
    <submittedName>
        <fullName evidence="1">Uncharacterized protein</fullName>
    </submittedName>
</protein>
<dbReference type="Proteomes" id="UP000601435">
    <property type="component" value="Unassembled WGS sequence"/>
</dbReference>
<gene>
    <name evidence="1" type="ORF">SNEC2469_LOCUS33623</name>
</gene>
<keyword evidence="2" id="KW-1185">Reference proteome</keyword>
<evidence type="ECO:0000313" key="1">
    <source>
        <dbReference type="EMBL" id="CAE7939732.1"/>
    </source>
</evidence>
<organism evidence="1 2">
    <name type="scientific">Symbiodinium necroappetens</name>
    <dbReference type="NCBI Taxonomy" id="1628268"/>
    <lineage>
        <taxon>Eukaryota</taxon>
        <taxon>Sar</taxon>
        <taxon>Alveolata</taxon>
        <taxon>Dinophyceae</taxon>
        <taxon>Suessiales</taxon>
        <taxon>Symbiodiniaceae</taxon>
        <taxon>Symbiodinium</taxon>
    </lineage>
</organism>
<sequence length="60" mass="6539">MAMITGCTRRLTAKVKSVKALPSGLCASRCLSPLGPMMLQQRQLHQSTPRFNTAVNPGWP</sequence>
<name>A0A813C9A5_9DINO</name>
<evidence type="ECO:0000313" key="2">
    <source>
        <dbReference type="Proteomes" id="UP000601435"/>
    </source>
</evidence>
<accession>A0A813C9A5</accession>
<comment type="caution">
    <text evidence="1">The sequence shown here is derived from an EMBL/GenBank/DDBJ whole genome shotgun (WGS) entry which is preliminary data.</text>
</comment>
<dbReference type="AlphaFoldDB" id="A0A813C9A5"/>